<comment type="caution">
    <text evidence="3">The sequence shown here is derived from an EMBL/GenBank/DDBJ whole genome shotgun (WGS) entry which is preliminary data.</text>
</comment>
<dbReference type="Proteomes" id="UP001589703">
    <property type="component" value="Unassembled WGS sequence"/>
</dbReference>
<accession>A0ABV5VNN1</accession>
<evidence type="ECO:0000259" key="2">
    <source>
        <dbReference type="Pfam" id="PF13586"/>
    </source>
</evidence>
<evidence type="ECO:0000313" key="4">
    <source>
        <dbReference type="Proteomes" id="UP001589703"/>
    </source>
</evidence>
<dbReference type="RefSeq" id="WP_385860473.1">
    <property type="nucleotide sequence ID" value="NZ_JBHMAR010000117.1"/>
</dbReference>
<dbReference type="Pfam" id="PF13586">
    <property type="entry name" value="DDE_Tnp_1_2"/>
    <property type="match status" value="1"/>
</dbReference>
<evidence type="ECO:0000313" key="3">
    <source>
        <dbReference type="EMBL" id="MFB9739436.1"/>
    </source>
</evidence>
<keyword evidence="1" id="KW-1133">Transmembrane helix</keyword>
<dbReference type="InterPro" id="IPR025668">
    <property type="entry name" value="Tnp_DDE_dom"/>
</dbReference>
<organism evidence="3 4">
    <name type="scientific">Streptomyces thermocoprophilus</name>
    <dbReference type="NCBI Taxonomy" id="78356"/>
    <lineage>
        <taxon>Bacteria</taxon>
        <taxon>Bacillati</taxon>
        <taxon>Actinomycetota</taxon>
        <taxon>Actinomycetes</taxon>
        <taxon>Kitasatosporales</taxon>
        <taxon>Streptomycetaceae</taxon>
        <taxon>Streptomyces</taxon>
    </lineage>
</organism>
<dbReference type="PANTHER" id="PTHR30007">
    <property type="entry name" value="PHP DOMAIN PROTEIN"/>
    <property type="match status" value="1"/>
</dbReference>
<keyword evidence="1" id="KW-0472">Membrane</keyword>
<keyword evidence="4" id="KW-1185">Reference proteome</keyword>
<feature type="transmembrane region" description="Helical" evidence="1">
    <location>
        <begin position="80"/>
        <end position="99"/>
    </location>
</feature>
<protein>
    <submittedName>
        <fullName evidence="3">Transposase</fullName>
    </submittedName>
</protein>
<gene>
    <name evidence="3" type="ORF">ACFFRO_30755</name>
</gene>
<feature type="non-terminal residue" evidence="3">
    <location>
        <position position="1"/>
    </location>
</feature>
<proteinExistence type="predicted"/>
<dbReference type="PANTHER" id="PTHR30007:SF1">
    <property type="entry name" value="BLR1914 PROTEIN"/>
    <property type="match status" value="1"/>
</dbReference>
<reference evidence="3 4" key="1">
    <citation type="submission" date="2024-09" db="EMBL/GenBank/DDBJ databases">
        <authorList>
            <person name="Sun Q."/>
            <person name="Mori K."/>
        </authorList>
    </citation>
    <scope>NUCLEOTIDE SEQUENCE [LARGE SCALE GENOMIC DNA]</scope>
    <source>
        <strain evidence="3 4">JCM 10918</strain>
    </source>
</reference>
<dbReference type="EMBL" id="JBHMAR010000117">
    <property type="protein sequence ID" value="MFB9739436.1"/>
    <property type="molecule type" value="Genomic_DNA"/>
</dbReference>
<evidence type="ECO:0000256" key="1">
    <source>
        <dbReference type="SAM" id="Phobius"/>
    </source>
</evidence>
<sequence>PPIRSRRGPRRRRPAKLHADKGYDYDHLREWLRERRIRHRIARKGIESSTRLGRHRWVVERTVSWLAGCRRLHRRYERKAEHFLAFVGIAAALISYRRLTN</sequence>
<keyword evidence="1" id="KW-0812">Transmembrane</keyword>
<feature type="domain" description="Transposase DDE" evidence="2">
    <location>
        <begin position="17"/>
        <end position="95"/>
    </location>
</feature>
<name>A0ABV5VNN1_9ACTN</name>